<feature type="transmembrane region" description="Helical" evidence="6">
    <location>
        <begin position="350"/>
        <end position="368"/>
    </location>
</feature>
<dbReference type="Pfam" id="PF03739">
    <property type="entry name" value="LptF_LptG"/>
    <property type="match status" value="1"/>
</dbReference>
<evidence type="ECO:0000256" key="3">
    <source>
        <dbReference type="ARBA" id="ARBA00022692"/>
    </source>
</evidence>
<sequence length="375" mass="41778">MKINDVFSLKVRVLDRYILGELKSPFFFGLVAFTTILVAGGLLFQMADLIIQKGVSVGIVIRLFVYYMPRLVVFTIPMSCLLASLLGFGKLSANSEIVALKSAGLSFQRIVRPVTVAAFFISIVAFIINESVVPLSERAAANVMKYEVLRESAPLFTQKIFIKEEGDGVVKRVIYIDRMDNDTKDMKDVTVEEFDQGRLARIITSLDGKWEDGSWWLINGAVYEISKKTKEVGLLFKFDRQALRLNLRSEDIENVNREPDEMGIKELLSLIRLKERLGESPGELWMAFHLRLAVPWACLIFAILGAALGSRPQRASSGVGFGFSVIIIFVYYVIMSFSKALGENGSLPPAMAAWVANLVFLAISLLLCSRANRLG</sequence>
<reference evidence="7 8" key="1">
    <citation type="submission" date="2014-04" db="EMBL/GenBank/DDBJ databases">
        <title>Draft Genome Sequence of Synergistes jonesii.</title>
        <authorList>
            <person name="Coil D.A."/>
            <person name="Eisen J.A."/>
            <person name="Holland-Moritz H.E."/>
        </authorList>
    </citation>
    <scope>NUCLEOTIDE SEQUENCE [LARGE SCALE GENOMIC DNA]</scope>
    <source>
        <strain evidence="7 8">78-1</strain>
    </source>
</reference>
<feature type="transmembrane region" description="Helical" evidence="6">
    <location>
        <begin position="319"/>
        <end position="338"/>
    </location>
</feature>
<accession>A0A073IN73</accession>
<dbReference type="EMBL" id="JMKI01000037">
    <property type="protein sequence ID" value="KEJ91808.1"/>
    <property type="molecule type" value="Genomic_DNA"/>
</dbReference>
<feature type="transmembrane region" description="Helical" evidence="6">
    <location>
        <begin position="26"/>
        <end position="47"/>
    </location>
</feature>
<dbReference type="Proteomes" id="UP000027665">
    <property type="component" value="Unassembled WGS sequence"/>
</dbReference>
<organism evidence="7 8">
    <name type="scientific">Synergistes jonesii</name>
    <dbReference type="NCBI Taxonomy" id="2754"/>
    <lineage>
        <taxon>Bacteria</taxon>
        <taxon>Thermotogati</taxon>
        <taxon>Synergistota</taxon>
        <taxon>Synergistia</taxon>
        <taxon>Synergistales</taxon>
        <taxon>Synergistaceae</taxon>
        <taxon>Synergistes</taxon>
    </lineage>
</organism>
<dbReference type="PANTHER" id="PTHR33529">
    <property type="entry name" value="SLR0882 PROTEIN-RELATED"/>
    <property type="match status" value="1"/>
</dbReference>
<dbReference type="AlphaFoldDB" id="A0A073IN73"/>
<evidence type="ECO:0000256" key="4">
    <source>
        <dbReference type="ARBA" id="ARBA00022989"/>
    </source>
</evidence>
<comment type="caution">
    <text evidence="7">The sequence shown here is derived from an EMBL/GenBank/DDBJ whole genome shotgun (WGS) entry which is preliminary data.</text>
</comment>
<dbReference type="GO" id="GO:0043190">
    <property type="term" value="C:ATP-binding cassette (ABC) transporter complex"/>
    <property type="evidence" value="ECO:0007669"/>
    <property type="project" value="TreeGrafter"/>
</dbReference>
<protein>
    <submittedName>
        <fullName evidence="7">Membrane protein</fullName>
    </submittedName>
</protein>
<dbReference type="GeneID" id="90984085"/>
<dbReference type="eggNOG" id="COG0795">
    <property type="taxonomic scope" value="Bacteria"/>
</dbReference>
<feature type="transmembrane region" description="Helical" evidence="6">
    <location>
        <begin position="110"/>
        <end position="128"/>
    </location>
</feature>
<feature type="transmembrane region" description="Helical" evidence="6">
    <location>
        <begin position="284"/>
        <end position="307"/>
    </location>
</feature>
<evidence type="ECO:0000256" key="1">
    <source>
        <dbReference type="ARBA" id="ARBA00004651"/>
    </source>
</evidence>
<proteinExistence type="predicted"/>
<name>A0A073IN73_9BACT</name>
<dbReference type="STRING" id="2754.EH55_07505"/>
<keyword evidence="5 6" id="KW-0472">Membrane</keyword>
<dbReference type="PANTHER" id="PTHR33529:SF6">
    <property type="entry name" value="YJGP_YJGQ FAMILY PERMEASE"/>
    <property type="match status" value="1"/>
</dbReference>
<keyword evidence="2" id="KW-1003">Cell membrane</keyword>
<evidence type="ECO:0000256" key="2">
    <source>
        <dbReference type="ARBA" id="ARBA00022475"/>
    </source>
</evidence>
<dbReference type="GO" id="GO:0015920">
    <property type="term" value="P:lipopolysaccharide transport"/>
    <property type="evidence" value="ECO:0007669"/>
    <property type="project" value="TreeGrafter"/>
</dbReference>
<evidence type="ECO:0000313" key="8">
    <source>
        <dbReference type="Proteomes" id="UP000027665"/>
    </source>
</evidence>
<dbReference type="RefSeq" id="WP_037977170.1">
    <property type="nucleotide sequence ID" value="NZ_CALIAO010000065.1"/>
</dbReference>
<evidence type="ECO:0000313" key="7">
    <source>
        <dbReference type="EMBL" id="KEJ91808.1"/>
    </source>
</evidence>
<dbReference type="OrthoDB" id="9780716at2"/>
<feature type="transmembrane region" description="Helical" evidence="6">
    <location>
        <begin position="67"/>
        <end position="89"/>
    </location>
</feature>
<keyword evidence="3 6" id="KW-0812">Transmembrane</keyword>
<gene>
    <name evidence="7" type="ORF">EH55_07505</name>
</gene>
<keyword evidence="8" id="KW-1185">Reference proteome</keyword>
<comment type="subcellular location">
    <subcellularLocation>
        <location evidence="1">Cell membrane</location>
        <topology evidence="1">Multi-pass membrane protein</topology>
    </subcellularLocation>
</comment>
<dbReference type="InterPro" id="IPR005495">
    <property type="entry name" value="LptG/LptF_permease"/>
</dbReference>
<evidence type="ECO:0000256" key="5">
    <source>
        <dbReference type="ARBA" id="ARBA00023136"/>
    </source>
</evidence>
<evidence type="ECO:0000256" key="6">
    <source>
        <dbReference type="SAM" id="Phobius"/>
    </source>
</evidence>
<keyword evidence="4 6" id="KW-1133">Transmembrane helix</keyword>